<dbReference type="PANTHER" id="PTHR10827">
    <property type="entry name" value="RETICULOCALBIN"/>
    <property type="match status" value="1"/>
</dbReference>
<keyword evidence="10" id="KW-1185">Reference proteome</keyword>
<keyword evidence="7" id="KW-0325">Glycoprotein</keyword>
<reference evidence="9" key="1">
    <citation type="submission" date="2009-08" db="EMBL/GenBank/DDBJ databases">
        <title>Annotation of Salpingoeca rosetta.</title>
        <authorList>
            <consortium name="The Broad Institute Genome Sequencing Platform"/>
            <person name="Russ C."/>
            <person name="Cuomo C."/>
            <person name="Burger G."/>
            <person name="Gray M.W."/>
            <person name="Holland P.W.H."/>
            <person name="King N."/>
            <person name="Lang F.B.F."/>
            <person name="Roger A.J."/>
            <person name="Ruiz-Trillo I."/>
            <person name="Young S.K."/>
            <person name="Zeng Q."/>
            <person name="Gargeya S."/>
            <person name="Alvarado L."/>
            <person name="Berlin A."/>
            <person name="Chapman S.B."/>
            <person name="Chen Z."/>
            <person name="Freedman E."/>
            <person name="Gellesch M."/>
            <person name="Goldberg J."/>
            <person name="Griggs A."/>
            <person name="Gujja S."/>
            <person name="Heilman E."/>
            <person name="Heiman D."/>
            <person name="Howarth C."/>
            <person name="Mehta T."/>
            <person name="Neiman D."/>
            <person name="Pearson M."/>
            <person name="Roberts A."/>
            <person name="Saif S."/>
            <person name="Shea T."/>
            <person name="Shenoy N."/>
            <person name="Sisk P."/>
            <person name="Stolte C."/>
            <person name="Sykes S."/>
            <person name="White J."/>
            <person name="Yandava C."/>
            <person name="Haas B."/>
            <person name="Nusbaum C."/>
            <person name="Birren B."/>
        </authorList>
    </citation>
    <scope>NUCLEOTIDE SEQUENCE</scope>
    <source>
        <strain evidence="9">ATCC 50818</strain>
    </source>
</reference>
<dbReference type="OMA" id="PRIMAHR"/>
<dbReference type="SUPFAM" id="SSF47473">
    <property type="entry name" value="EF-hand"/>
    <property type="match status" value="2"/>
</dbReference>
<evidence type="ECO:0000256" key="3">
    <source>
        <dbReference type="ARBA" id="ARBA00022723"/>
    </source>
</evidence>
<feature type="domain" description="EF-hand" evidence="8">
    <location>
        <begin position="193"/>
        <end position="229"/>
    </location>
</feature>
<dbReference type="InParanoid" id="F2U1R5"/>
<dbReference type="KEGG" id="sre:PTSG_02282"/>
<protein>
    <recommendedName>
        <fullName evidence="8">EF-hand domain-containing protein</fullName>
    </recommendedName>
</protein>
<keyword evidence="3" id="KW-0479">Metal-binding</keyword>
<dbReference type="PROSITE" id="PS00018">
    <property type="entry name" value="EF_HAND_1"/>
    <property type="match status" value="3"/>
</dbReference>
<keyword evidence="5" id="KW-0106">Calcium</keyword>
<evidence type="ECO:0000313" key="10">
    <source>
        <dbReference type="Proteomes" id="UP000007799"/>
    </source>
</evidence>
<dbReference type="InterPro" id="IPR011992">
    <property type="entry name" value="EF-hand-dom_pair"/>
</dbReference>
<dbReference type="RefSeq" id="XP_004996771.1">
    <property type="nucleotide sequence ID" value="XM_004996714.1"/>
</dbReference>
<dbReference type="AlphaFoldDB" id="F2U1R5"/>
<evidence type="ECO:0000256" key="4">
    <source>
        <dbReference type="ARBA" id="ARBA00022737"/>
    </source>
</evidence>
<dbReference type="Proteomes" id="UP000007799">
    <property type="component" value="Unassembled WGS sequence"/>
</dbReference>
<dbReference type="EMBL" id="GL832959">
    <property type="protein sequence ID" value="EGD81567.1"/>
    <property type="molecule type" value="Genomic_DNA"/>
</dbReference>
<sequence>MTLHGLMDHADLPNVIMQDRAEVIGRARVFYDALGDHSDSPTLAYASMDLDGNGRLKLSEAVLWTLAATDALADMANETATLEFQHMADGKARLDPSLVKTMGTVQYSANAFDHLFEAIDADRDGMFSLQEYVLFRYPDYSDTLRAVFADRFLDQFDTDKSGSLSLSEFLNGTLVIQAPDASPYSAQSYDYRSERDTVARMFEDSLDTNHSGELEKDELAAILHPAHFSHSVHEAYALFVKCDANGDHELSLQELQGCQETKPFLQRHSLVHVSTTQVVEDVYGRMGQRLRRLGLAHIHDEL</sequence>
<dbReference type="InterPro" id="IPR002048">
    <property type="entry name" value="EF_hand_dom"/>
</dbReference>
<dbReference type="Pfam" id="PF10591">
    <property type="entry name" value="SPARC_Ca_bdg"/>
    <property type="match status" value="1"/>
</dbReference>
<keyword evidence="2" id="KW-0964">Secreted</keyword>
<evidence type="ECO:0000256" key="5">
    <source>
        <dbReference type="ARBA" id="ARBA00022837"/>
    </source>
</evidence>
<dbReference type="eggNOG" id="KOG4251">
    <property type="taxonomic scope" value="Eukaryota"/>
</dbReference>
<dbReference type="FunCoup" id="F2U1R5">
    <property type="interactions" value="689"/>
</dbReference>
<keyword evidence="4" id="KW-0677">Repeat</keyword>
<comment type="subcellular location">
    <subcellularLocation>
        <location evidence="1">Secreted</location>
    </subcellularLocation>
</comment>
<feature type="domain" description="EF-hand" evidence="8">
    <location>
        <begin position="144"/>
        <end position="179"/>
    </location>
</feature>
<dbReference type="GO" id="GO:0005783">
    <property type="term" value="C:endoplasmic reticulum"/>
    <property type="evidence" value="ECO:0007669"/>
    <property type="project" value="TreeGrafter"/>
</dbReference>
<dbReference type="Gene3D" id="1.10.238.10">
    <property type="entry name" value="EF-hand"/>
    <property type="match status" value="2"/>
</dbReference>
<dbReference type="GeneID" id="16077364"/>
<evidence type="ECO:0000256" key="7">
    <source>
        <dbReference type="ARBA" id="ARBA00023180"/>
    </source>
</evidence>
<dbReference type="Pfam" id="PF13202">
    <property type="entry name" value="EF-hand_5"/>
    <property type="match status" value="2"/>
</dbReference>
<dbReference type="PANTHER" id="PTHR10827:SF98">
    <property type="entry name" value="45 KDA CALCIUM-BINDING PROTEIN"/>
    <property type="match status" value="1"/>
</dbReference>
<name>F2U1R5_SALR5</name>
<organism evidence="9 10">
    <name type="scientific">Salpingoeca rosetta (strain ATCC 50818 / BSB-021)</name>
    <dbReference type="NCBI Taxonomy" id="946362"/>
    <lineage>
        <taxon>Eukaryota</taxon>
        <taxon>Choanoflagellata</taxon>
        <taxon>Craspedida</taxon>
        <taxon>Salpingoecidae</taxon>
        <taxon>Salpingoeca</taxon>
    </lineage>
</organism>
<dbReference type="STRING" id="946362.F2U1R5"/>
<keyword evidence="6" id="KW-1015">Disulfide bond</keyword>
<evidence type="ECO:0000256" key="6">
    <source>
        <dbReference type="ARBA" id="ARBA00023157"/>
    </source>
</evidence>
<dbReference type="InterPro" id="IPR019577">
    <property type="entry name" value="SPARC/Testican_Ca-bd-dom"/>
</dbReference>
<proteinExistence type="predicted"/>
<dbReference type="InterPro" id="IPR018247">
    <property type="entry name" value="EF_Hand_1_Ca_BS"/>
</dbReference>
<gene>
    <name evidence="9" type="ORF">PTSG_02282</name>
</gene>
<dbReference type="PROSITE" id="PS50222">
    <property type="entry name" value="EF_HAND_2"/>
    <property type="match status" value="2"/>
</dbReference>
<dbReference type="SMART" id="SM00054">
    <property type="entry name" value="EFh"/>
    <property type="match status" value="4"/>
</dbReference>
<evidence type="ECO:0000313" key="9">
    <source>
        <dbReference type="EMBL" id="EGD81567.1"/>
    </source>
</evidence>
<evidence type="ECO:0000256" key="2">
    <source>
        <dbReference type="ARBA" id="ARBA00022525"/>
    </source>
</evidence>
<accession>F2U1R5</accession>
<dbReference type="GO" id="GO:0005576">
    <property type="term" value="C:extracellular region"/>
    <property type="evidence" value="ECO:0007669"/>
    <property type="project" value="UniProtKB-SubCell"/>
</dbReference>
<evidence type="ECO:0000256" key="1">
    <source>
        <dbReference type="ARBA" id="ARBA00004613"/>
    </source>
</evidence>
<dbReference type="GO" id="GO:0005509">
    <property type="term" value="F:calcium ion binding"/>
    <property type="evidence" value="ECO:0007669"/>
    <property type="project" value="InterPro"/>
</dbReference>
<evidence type="ECO:0000259" key="8">
    <source>
        <dbReference type="PROSITE" id="PS50222"/>
    </source>
</evidence>
<dbReference type="OrthoDB" id="418595at2759"/>